<evidence type="ECO:0000256" key="4">
    <source>
        <dbReference type="SAM" id="MobiDB-lite"/>
    </source>
</evidence>
<dbReference type="GeneID" id="92931149"/>
<dbReference type="Pfam" id="PF00436">
    <property type="entry name" value="SSB"/>
    <property type="match status" value="1"/>
</dbReference>
<comment type="subunit">
    <text evidence="2">Homotetramer.</text>
</comment>
<evidence type="ECO:0000256" key="3">
    <source>
        <dbReference type="PIRNR" id="PIRNR002070"/>
    </source>
</evidence>
<dbReference type="STRING" id="990288.Atc_1152"/>
<dbReference type="SUPFAM" id="SSF50249">
    <property type="entry name" value="Nucleic acid-binding proteins"/>
    <property type="match status" value="1"/>
</dbReference>
<protein>
    <recommendedName>
        <fullName evidence="2 3">Single-stranded DNA-binding protein</fullName>
        <shortName evidence="2">SSB</shortName>
    </recommendedName>
</protein>
<evidence type="ECO:0000256" key="1">
    <source>
        <dbReference type="ARBA" id="ARBA00023125"/>
    </source>
</evidence>
<dbReference type="RefSeq" id="WP_014002673.1">
    <property type="nucleotide sequence ID" value="NC_015850.1"/>
</dbReference>
<dbReference type="KEGG" id="acu:Atc_1152"/>
<dbReference type="Gene3D" id="2.40.50.140">
    <property type="entry name" value="Nucleic acid-binding proteins"/>
    <property type="match status" value="1"/>
</dbReference>
<dbReference type="PIRSF" id="PIRSF002070">
    <property type="entry name" value="SSB"/>
    <property type="match status" value="1"/>
</dbReference>
<dbReference type="PANTHER" id="PTHR10302:SF27">
    <property type="entry name" value="SINGLE-STRANDED DNA-BINDING PROTEIN"/>
    <property type="match status" value="1"/>
</dbReference>
<dbReference type="GO" id="GO:0006260">
    <property type="term" value="P:DNA replication"/>
    <property type="evidence" value="ECO:0007669"/>
    <property type="project" value="InterPro"/>
</dbReference>
<name>F9ZLD2_ACICS</name>
<evidence type="ECO:0000256" key="2">
    <source>
        <dbReference type="HAMAP-Rule" id="MF_00984"/>
    </source>
</evidence>
<dbReference type="InterPro" id="IPR011344">
    <property type="entry name" value="ssDNA-bd"/>
</dbReference>
<dbReference type="InterPro" id="IPR000424">
    <property type="entry name" value="Primosome_PriB/ssb"/>
</dbReference>
<dbReference type="EMBL" id="CP002573">
    <property type="protein sequence ID" value="AEK57801.1"/>
    <property type="molecule type" value="Genomic_DNA"/>
</dbReference>
<feature type="region of interest" description="Disordered" evidence="4">
    <location>
        <begin position="104"/>
        <end position="146"/>
    </location>
</feature>
<organism evidence="5 6">
    <name type="scientific">Acidithiobacillus caldus (strain SM-1)</name>
    <dbReference type="NCBI Taxonomy" id="990288"/>
    <lineage>
        <taxon>Bacteria</taxon>
        <taxon>Pseudomonadati</taxon>
        <taxon>Pseudomonadota</taxon>
        <taxon>Acidithiobacillia</taxon>
        <taxon>Acidithiobacillales</taxon>
        <taxon>Acidithiobacillaceae</taxon>
        <taxon>Acidithiobacillus</taxon>
    </lineage>
</organism>
<proteinExistence type="inferred from homology"/>
<evidence type="ECO:0000313" key="5">
    <source>
        <dbReference type="EMBL" id="AEK57801.1"/>
    </source>
</evidence>
<keyword evidence="6" id="KW-1185">Reference proteome</keyword>
<dbReference type="HAMAP" id="MF_00984">
    <property type="entry name" value="SSB"/>
    <property type="match status" value="1"/>
</dbReference>
<dbReference type="HOGENOM" id="CLU_078758_0_2_6"/>
<dbReference type="PANTHER" id="PTHR10302">
    <property type="entry name" value="SINGLE-STRANDED DNA-BINDING PROTEIN"/>
    <property type="match status" value="1"/>
</dbReference>
<sequence>MSGVNKVILLGYLGADPEMRYMPDGTAVANLSIATSESYKDKEGNRQERTEWHRVSLYRRQAEVAGEYLKKGSMAYVEGRLRTRKWTDKEGQERYTTEIVGDRFQMVGSRRDRDGQESANGGSKNGRPASKGSGGGANMDVPPEDFDDEIPFAIAADIARRGLRRVRF</sequence>
<dbReference type="AlphaFoldDB" id="F9ZLD2"/>
<dbReference type="Proteomes" id="UP000006135">
    <property type="component" value="Chromosome"/>
</dbReference>
<dbReference type="NCBIfam" id="TIGR00621">
    <property type="entry name" value="ssb"/>
    <property type="match status" value="1"/>
</dbReference>
<keyword evidence="1 2" id="KW-0238">DNA-binding</keyword>
<reference evidence="5 6" key="1">
    <citation type="journal article" date="2011" name="J. Genet. Genomics">
        <title>Unraveling the Acidithiobacillus caldus complete genome and its central metabolisms for carbon assimilation.</title>
        <authorList>
            <person name="You X.Y."/>
            <person name="Guo X."/>
            <person name="Zheng H.J."/>
            <person name="Zhang M.J."/>
            <person name="Liu L.J."/>
            <person name="Zhu Y.Q."/>
            <person name="Zhu B."/>
            <person name="Wang S.Y."/>
            <person name="Zhao G.P."/>
            <person name="Poetsch A."/>
            <person name="Jiang C.Y."/>
            <person name="Liu S.J."/>
        </authorList>
    </citation>
    <scope>NUCLEOTIDE SEQUENCE [LARGE SCALE GENOMIC DNA]</scope>
    <source>
        <strain evidence="5 6">SM-1</strain>
    </source>
</reference>
<dbReference type="GO" id="GO:0003697">
    <property type="term" value="F:single-stranded DNA binding"/>
    <property type="evidence" value="ECO:0007669"/>
    <property type="project" value="UniProtKB-UniRule"/>
</dbReference>
<dbReference type="OrthoDB" id="5293989at2"/>
<dbReference type="GO" id="GO:0009295">
    <property type="term" value="C:nucleoid"/>
    <property type="evidence" value="ECO:0007669"/>
    <property type="project" value="TreeGrafter"/>
</dbReference>
<comment type="caution">
    <text evidence="2">Lacks conserved residue(s) required for the propagation of feature annotation.</text>
</comment>
<accession>F9ZLD2</accession>
<dbReference type="CDD" id="cd04496">
    <property type="entry name" value="SSB_OBF"/>
    <property type="match status" value="1"/>
</dbReference>
<gene>
    <name evidence="5" type="ordered locus">Atc_1152</name>
</gene>
<dbReference type="InterPro" id="IPR012340">
    <property type="entry name" value="NA-bd_OB-fold"/>
</dbReference>
<evidence type="ECO:0000313" key="6">
    <source>
        <dbReference type="Proteomes" id="UP000006135"/>
    </source>
</evidence>
<dbReference type="PROSITE" id="PS50935">
    <property type="entry name" value="SSB"/>
    <property type="match status" value="1"/>
</dbReference>